<evidence type="ECO:0000313" key="2">
    <source>
        <dbReference type="EMBL" id="MBD3844883.1"/>
    </source>
</evidence>
<dbReference type="RefSeq" id="WP_191123467.1">
    <property type="nucleotide sequence ID" value="NZ_JACXWY010000002.1"/>
</dbReference>
<evidence type="ECO:0000256" key="1">
    <source>
        <dbReference type="SAM" id="Phobius"/>
    </source>
</evidence>
<protein>
    <submittedName>
        <fullName evidence="2">Uncharacterized protein</fullName>
    </submittedName>
</protein>
<gene>
    <name evidence="2" type="ORF">IED13_04180</name>
</gene>
<proteinExistence type="predicted"/>
<dbReference type="AlphaFoldDB" id="A0A927E5S7"/>
<keyword evidence="1" id="KW-0472">Membrane</keyword>
<organism evidence="2 3">
    <name type="scientific">Bosea spartocytisi</name>
    <dbReference type="NCBI Taxonomy" id="2773451"/>
    <lineage>
        <taxon>Bacteria</taxon>
        <taxon>Pseudomonadati</taxon>
        <taxon>Pseudomonadota</taxon>
        <taxon>Alphaproteobacteria</taxon>
        <taxon>Hyphomicrobiales</taxon>
        <taxon>Boseaceae</taxon>
        <taxon>Bosea</taxon>
    </lineage>
</organism>
<keyword evidence="3" id="KW-1185">Reference proteome</keyword>
<keyword evidence="1" id="KW-1133">Transmembrane helix</keyword>
<evidence type="ECO:0000313" key="3">
    <source>
        <dbReference type="Proteomes" id="UP000619295"/>
    </source>
</evidence>
<dbReference type="Proteomes" id="UP000619295">
    <property type="component" value="Unassembled WGS sequence"/>
</dbReference>
<feature type="transmembrane region" description="Helical" evidence="1">
    <location>
        <begin position="12"/>
        <end position="36"/>
    </location>
</feature>
<sequence>MSHYQPPPPDWLHALIGMRLVDVIFGAAGGSVRGLVVRNLSWSQRIASTIVRALTAGSVGPAANAVAMRWLDWWGAPPTFPTPPPKSSG</sequence>
<accession>A0A927E5S7</accession>
<keyword evidence="1" id="KW-0812">Transmembrane</keyword>
<name>A0A927E5S7_9HYPH</name>
<reference evidence="2" key="1">
    <citation type="submission" date="2020-09" db="EMBL/GenBank/DDBJ databases">
        <title>Bosea spartocytisi sp. nov. a root nodule endophyte of Spartocytisus supranubius in the high mountain ecosystem fo the Teide National Park (Canary Islands, Spain).</title>
        <authorList>
            <person name="Pulido-Suarez L."/>
            <person name="Peix A."/>
            <person name="Igual J.M."/>
            <person name="Socas-Perez N."/>
            <person name="Velazquez E."/>
            <person name="Flores-Felix J.D."/>
            <person name="Leon-Barrios M."/>
        </authorList>
    </citation>
    <scope>NUCLEOTIDE SEQUENCE</scope>
    <source>
        <strain evidence="2">SSUT16</strain>
    </source>
</reference>
<dbReference type="EMBL" id="JACXWY010000002">
    <property type="protein sequence ID" value="MBD3844883.1"/>
    <property type="molecule type" value="Genomic_DNA"/>
</dbReference>
<comment type="caution">
    <text evidence="2">The sequence shown here is derived from an EMBL/GenBank/DDBJ whole genome shotgun (WGS) entry which is preliminary data.</text>
</comment>